<dbReference type="InterPro" id="IPR002036">
    <property type="entry name" value="YbeY"/>
</dbReference>
<dbReference type="GO" id="GO:0004521">
    <property type="term" value="F:RNA endonuclease activity"/>
    <property type="evidence" value="ECO:0007669"/>
    <property type="project" value="UniProtKB-UniRule"/>
</dbReference>
<accession>A0A227KDT9</accession>
<proteinExistence type="inferred from homology"/>
<dbReference type="PROSITE" id="PS01306">
    <property type="entry name" value="UPF0054"/>
    <property type="match status" value="1"/>
</dbReference>
<sequence length="155" mass="18093">MVKKETKTPVFNFSFQQLSKFEDLPSRSKMVRWLKKALASDSMVTVRFVDEEEGRELNNSYRKKDYATNILTFDYVREPVVEADLVVCVPVLRKEALDQNKTLEEHLAHLLVHGALHALGYDHMNDEEAEVMERKETEIVMDLGFKPPYPDRNYV</sequence>
<keyword evidence="7" id="KW-0690">Ribosome biogenesis</keyword>
<keyword evidence="2 7" id="KW-0540">Nuclease</keyword>
<dbReference type="AlphaFoldDB" id="A0A227KDT9"/>
<keyword evidence="3 7" id="KW-0479">Metal-binding</keyword>
<dbReference type="Pfam" id="PF02130">
    <property type="entry name" value="YbeY"/>
    <property type="match status" value="1"/>
</dbReference>
<dbReference type="InterPro" id="IPR020549">
    <property type="entry name" value="YbeY_CS"/>
</dbReference>
<gene>
    <name evidence="7" type="primary">ybeY</name>
    <name evidence="8" type="ORF">ADH67_10660</name>
</gene>
<evidence type="ECO:0000256" key="7">
    <source>
        <dbReference type="HAMAP-Rule" id="MF_00009"/>
    </source>
</evidence>
<reference evidence="9" key="1">
    <citation type="submission" date="2017-05" db="EMBL/GenBank/DDBJ databases">
        <title>Improved OligoMM genomes.</title>
        <authorList>
            <person name="Garzetti D."/>
        </authorList>
    </citation>
    <scope>NUCLEOTIDE SEQUENCE [LARGE SCALE GENOMIC DNA]</scope>
    <source>
        <strain evidence="9">YL45</strain>
    </source>
</reference>
<comment type="cofactor">
    <cofactor evidence="7">
        <name>Zn(2+)</name>
        <dbReference type="ChEBI" id="CHEBI:29105"/>
    </cofactor>
    <text evidence="7">Binds 1 zinc ion.</text>
</comment>
<evidence type="ECO:0000256" key="2">
    <source>
        <dbReference type="ARBA" id="ARBA00022722"/>
    </source>
</evidence>
<name>A0A227KDT9_9BURK</name>
<comment type="caution">
    <text evidence="8">The sequence shown here is derived from an EMBL/GenBank/DDBJ whole genome shotgun (WGS) entry which is preliminary data.</text>
</comment>
<evidence type="ECO:0000256" key="4">
    <source>
        <dbReference type="ARBA" id="ARBA00022759"/>
    </source>
</evidence>
<keyword evidence="9" id="KW-1185">Reference proteome</keyword>
<evidence type="ECO:0000256" key="5">
    <source>
        <dbReference type="ARBA" id="ARBA00022801"/>
    </source>
</evidence>
<keyword evidence="6 7" id="KW-0862">Zinc</keyword>
<feature type="binding site" evidence="7">
    <location>
        <position position="113"/>
    </location>
    <ligand>
        <name>Zn(2+)</name>
        <dbReference type="ChEBI" id="CHEBI:29105"/>
        <note>catalytic</note>
    </ligand>
</feature>
<dbReference type="PANTHER" id="PTHR46986">
    <property type="entry name" value="ENDORIBONUCLEASE YBEY, CHLOROPLASTIC"/>
    <property type="match status" value="1"/>
</dbReference>
<dbReference type="GO" id="GO:0005737">
    <property type="term" value="C:cytoplasm"/>
    <property type="evidence" value="ECO:0007669"/>
    <property type="project" value="UniProtKB-SubCell"/>
</dbReference>
<evidence type="ECO:0000313" key="9">
    <source>
        <dbReference type="Proteomes" id="UP000214610"/>
    </source>
</evidence>
<dbReference type="GO" id="GO:0008270">
    <property type="term" value="F:zinc ion binding"/>
    <property type="evidence" value="ECO:0007669"/>
    <property type="project" value="UniProtKB-UniRule"/>
</dbReference>
<dbReference type="GO" id="GO:0004222">
    <property type="term" value="F:metalloendopeptidase activity"/>
    <property type="evidence" value="ECO:0007669"/>
    <property type="project" value="InterPro"/>
</dbReference>
<feature type="binding site" evidence="7">
    <location>
        <position position="117"/>
    </location>
    <ligand>
        <name>Zn(2+)</name>
        <dbReference type="ChEBI" id="CHEBI:29105"/>
        <note>catalytic</note>
    </ligand>
</feature>
<evidence type="ECO:0000313" key="8">
    <source>
        <dbReference type="EMBL" id="OXE45607.1"/>
    </source>
</evidence>
<dbReference type="RefSeq" id="WP_066595908.1">
    <property type="nucleotide sequence ID" value="NZ_CAJTBZ010000003.1"/>
</dbReference>
<dbReference type="SUPFAM" id="SSF55486">
    <property type="entry name" value="Metalloproteases ('zincins'), catalytic domain"/>
    <property type="match status" value="1"/>
</dbReference>
<dbReference type="InterPro" id="IPR023091">
    <property type="entry name" value="MetalPrtase_cat_dom_sf_prd"/>
</dbReference>
<organism evidence="8 9">
    <name type="scientific">Turicimonas muris</name>
    <dbReference type="NCBI Taxonomy" id="1796652"/>
    <lineage>
        <taxon>Bacteria</taxon>
        <taxon>Pseudomonadati</taxon>
        <taxon>Pseudomonadota</taxon>
        <taxon>Betaproteobacteria</taxon>
        <taxon>Burkholderiales</taxon>
        <taxon>Sutterellaceae</taxon>
        <taxon>Turicimonas</taxon>
    </lineage>
</organism>
<evidence type="ECO:0000256" key="6">
    <source>
        <dbReference type="ARBA" id="ARBA00022833"/>
    </source>
</evidence>
<keyword evidence="5 7" id="KW-0378">Hydrolase</keyword>
<keyword evidence="4 7" id="KW-0255">Endonuclease</keyword>
<dbReference type="GeneID" id="78362068"/>
<dbReference type="Gene3D" id="3.40.390.30">
    <property type="entry name" value="Metalloproteases ('zincins'), catalytic domain"/>
    <property type="match status" value="1"/>
</dbReference>
<feature type="binding site" evidence="7">
    <location>
        <position position="123"/>
    </location>
    <ligand>
        <name>Zn(2+)</name>
        <dbReference type="ChEBI" id="CHEBI:29105"/>
        <note>catalytic</note>
    </ligand>
</feature>
<keyword evidence="7" id="KW-0698">rRNA processing</keyword>
<evidence type="ECO:0000256" key="3">
    <source>
        <dbReference type="ARBA" id="ARBA00022723"/>
    </source>
</evidence>
<dbReference type="NCBIfam" id="TIGR00043">
    <property type="entry name" value="rRNA maturation RNase YbeY"/>
    <property type="match status" value="1"/>
</dbReference>
<dbReference type="EMBL" id="NHMP01000008">
    <property type="protein sequence ID" value="OXE45607.1"/>
    <property type="molecule type" value="Genomic_DNA"/>
</dbReference>
<dbReference type="PANTHER" id="PTHR46986:SF1">
    <property type="entry name" value="ENDORIBONUCLEASE YBEY, CHLOROPLASTIC"/>
    <property type="match status" value="1"/>
</dbReference>
<comment type="similarity">
    <text evidence="1 7">Belongs to the endoribonuclease YbeY family.</text>
</comment>
<protein>
    <recommendedName>
        <fullName evidence="7">Endoribonuclease YbeY</fullName>
        <ecNumber evidence="7">3.1.-.-</ecNumber>
    </recommendedName>
</protein>
<dbReference type="Proteomes" id="UP000214610">
    <property type="component" value="Unassembled WGS sequence"/>
</dbReference>
<comment type="function">
    <text evidence="7">Single strand-specific metallo-endoribonuclease involved in late-stage 70S ribosome quality control and in maturation of the 3' terminus of the 16S rRNA.</text>
</comment>
<evidence type="ECO:0000256" key="1">
    <source>
        <dbReference type="ARBA" id="ARBA00010875"/>
    </source>
</evidence>
<keyword evidence="7" id="KW-0963">Cytoplasm</keyword>
<comment type="subcellular location">
    <subcellularLocation>
        <location evidence="7">Cytoplasm</location>
    </subcellularLocation>
</comment>
<dbReference type="HAMAP" id="MF_00009">
    <property type="entry name" value="Endoribonucl_YbeY"/>
    <property type="match status" value="1"/>
</dbReference>
<dbReference type="EC" id="3.1.-.-" evidence="7"/>
<dbReference type="GO" id="GO:0006364">
    <property type="term" value="P:rRNA processing"/>
    <property type="evidence" value="ECO:0007669"/>
    <property type="project" value="UniProtKB-UniRule"/>
</dbReference>